<dbReference type="PRINTS" id="PR00080">
    <property type="entry name" value="SDRFAMILY"/>
</dbReference>
<organism evidence="5 6">
    <name type="scientific">Durusdinium trenchii</name>
    <dbReference type="NCBI Taxonomy" id="1381693"/>
    <lineage>
        <taxon>Eukaryota</taxon>
        <taxon>Sar</taxon>
        <taxon>Alveolata</taxon>
        <taxon>Dinophyceae</taxon>
        <taxon>Suessiales</taxon>
        <taxon>Symbiodiniaceae</taxon>
        <taxon>Durusdinium</taxon>
    </lineage>
</organism>
<comment type="similarity">
    <text evidence="1 4">Belongs to the short-chain dehydrogenases/reductases (SDR) family.</text>
</comment>
<dbReference type="Proteomes" id="UP001642484">
    <property type="component" value="Unassembled WGS sequence"/>
</dbReference>
<accession>A0ABP0RPM3</accession>
<keyword evidence="2" id="KW-0521">NADP</keyword>
<evidence type="ECO:0000313" key="5">
    <source>
        <dbReference type="EMBL" id="CAK9102588.1"/>
    </source>
</evidence>
<evidence type="ECO:0000256" key="2">
    <source>
        <dbReference type="ARBA" id="ARBA00022857"/>
    </source>
</evidence>
<dbReference type="EMBL" id="CAXAMN010026373">
    <property type="protein sequence ID" value="CAK9102588.1"/>
    <property type="molecule type" value="Genomic_DNA"/>
</dbReference>
<proteinExistence type="inferred from homology"/>
<dbReference type="Pfam" id="PF00106">
    <property type="entry name" value="adh_short"/>
    <property type="match status" value="1"/>
</dbReference>
<sequence>MISSRPVLPVSTRAFGRSLHRASSPGARCAVRGALSASVLAVGIFMARPALAVPKEPAGPAALAVVTGGNKGVGFHVAQQLQEAGLRVVLGCRNRTLAEEAAARLGCEYEILDLGSEASIEAFAKQMEKKYKRLDVLVNNAAIAFKAADPTPFKEQALPTLKINLFGTMRLTDRLLPLLRATAAQSSSPPRVVNVASMAGRLRQLSPALQSEFASETLDRPRLLRLVFSFVSAVQSGRHREMGWSDSNYGLSKLALIAYTRLLAREEPQLQVNACCPGYCCTDMSSNRGGQDPAVGARTVLAAERSGRSGEFFENERISEW</sequence>
<dbReference type="PANTHER" id="PTHR43963:SF6">
    <property type="entry name" value="CHAIN DEHYDROGENASE FAMILY PROTEIN, PUTATIVE (AFU_ORTHOLOGUE AFUA_3G15350)-RELATED"/>
    <property type="match status" value="1"/>
</dbReference>
<keyword evidence="3" id="KW-0560">Oxidoreductase</keyword>
<dbReference type="PRINTS" id="PR00081">
    <property type="entry name" value="GDHRDH"/>
</dbReference>
<dbReference type="PANTHER" id="PTHR43963">
    <property type="entry name" value="CARBONYL REDUCTASE 1-RELATED"/>
    <property type="match status" value="1"/>
</dbReference>
<evidence type="ECO:0000256" key="3">
    <source>
        <dbReference type="ARBA" id="ARBA00023002"/>
    </source>
</evidence>
<evidence type="ECO:0000313" key="6">
    <source>
        <dbReference type="Proteomes" id="UP001642484"/>
    </source>
</evidence>
<evidence type="ECO:0000256" key="4">
    <source>
        <dbReference type="RuleBase" id="RU000363"/>
    </source>
</evidence>
<dbReference type="InterPro" id="IPR002347">
    <property type="entry name" value="SDR_fam"/>
</dbReference>
<dbReference type="Gene3D" id="3.40.50.720">
    <property type="entry name" value="NAD(P)-binding Rossmann-like Domain"/>
    <property type="match status" value="1"/>
</dbReference>
<protein>
    <submittedName>
        <fullName evidence="5">Uncharacterized protein</fullName>
    </submittedName>
</protein>
<comment type="caution">
    <text evidence="5">The sequence shown here is derived from an EMBL/GenBank/DDBJ whole genome shotgun (WGS) entry which is preliminary data.</text>
</comment>
<evidence type="ECO:0000256" key="1">
    <source>
        <dbReference type="ARBA" id="ARBA00006484"/>
    </source>
</evidence>
<gene>
    <name evidence="5" type="ORF">CCMP2556_LOCUS48265</name>
</gene>
<reference evidence="5 6" key="1">
    <citation type="submission" date="2024-02" db="EMBL/GenBank/DDBJ databases">
        <authorList>
            <person name="Chen Y."/>
            <person name="Shah S."/>
            <person name="Dougan E. K."/>
            <person name="Thang M."/>
            <person name="Chan C."/>
        </authorList>
    </citation>
    <scope>NUCLEOTIDE SEQUENCE [LARGE SCALE GENOMIC DNA]</scope>
</reference>
<name>A0ABP0RPM3_9DINO</name>
<dbReference type="InterPro" id="IPR036291">
    <property type="entry name" value="NAD(P)-bd_dom_sf"/>
</dbReference>
<dbReference type="SUPFAM" id="SSF51735">
    <property type="entry name" value="NAD(P)-binding Rossmann-fold domains"/>
    <property type="match status" value="1"/>
</dbReference>
<keyword evidence="6" id="KW-1185">Reference proteome</keyword>